<dbReference type="Gene3D" id="3.30.1050.10">
    <property type="entry name" value="SCP2 sterol-binding domain"/>
    <property type="match status" value="1"/>
</dbReference>
<dbReference type="PANTHER" id="PTHR10094">
    <property type="entry name" value="STEROL CARRIER PROTEIN 2 SCP-2 FAMILY PROTEIN"/>
    <property type="match status" value="1"/>
</dbReference>
<dbReference type="PANTHER" id="PTHR10094:SF25">
    <property type="entry name" value="SCP2 STEROL-BINDING DOMAIN-CONTAINING PROTEIN 1"/>
    <property type="match status" value="1"/>
</dbReference>
<organism evidence="2 3">
    <name type="scientific">miscellaneous Crenarchaeota group-1 archaeon SG8-32-3</name>
    <dbReference type="NCBI Taxonomy" id="1685125"/>
    <lineage>
        <taxon>Archaea</taxon>
        <taxon>Candidatus Bathyarchaeota</taxon>
        <taxon>MCG-1</taxon>
    </lineage>
</organism>
<dbReference type="GO" id="GO:0005829">
    <property type="term" value="C:cytosol"/>
    <property type="evidence" value="ECO:0007669"/>
    <property type="project" value="TreeGrafter"/>
</dbReference>
<evidence type="ECO:0000313" key="2">
    <source>
        <dbReference type="EMBL" id="KON31994.1"/>
    </source>
</evidence>
<dbReference type="SUPFAM" id="SSF55718">
    <property type="entry name" value="SCP-like"/>
    <property type="match status" value="1"/>
</dbReference>
<dbReference type="EMBL" id="LFWV01000015">
    <property type="protein sequence ID" value="KON31994.1"/>
    <property type="molecule type" value="Genomic_DNA"/>
</dbReference>
<evidence type="ECO:0000259" key="1">
    <source>
        <dbReference type="Pfam" id="PF02036"/>
    </source>
</evidence>
<dbReference type="InterPro" id="IPR036527">
    <property type="entry name" value="SCP2_sterol-bd_dom_sf"/>
</dbReference>
<protein>
    <recommendedName>
        <fullName evidence="1">SCP2 domain-containing protein</fullName>
    </recommendedName>
</protein>
<reference evidence="3" key="1">
    <citation type="submission" date="2015-06" db="EMBL/GenBank/DDBJ databases">
        <title>New insights into the roles of widespread benthic archaea in carbon and nitrogen cycling.</title>
        <authorList>
            <person name="Lazar C.S."/>
            <person name="Baker B.J."/>
            <person name="Seitz K.W."/>
            <person name="Hyde A.S."/>
            <person name="Dick G.J."/>
            <person name="Hinrichs K.-U."/>
            <person name="Teske A.P."/>
        </authorList>
    </citation>
    <scope>NUCLEOTIDE SEQUENCE [LARGE SCALE GENOMIC DNA]</scope>
</reference>
<accession>A0A0M0BU71</accession>
<evidence type="ECO:0000313" key="3">
    <source>
        <dbReference type="Proteomes" id="UP000054016"/>
    </source>
</evidence>
<name>A0A0M0BU71_9ARCH</name>
<gene>
    <name evidence="2" type="ORF">AC478_01545</name>
</gene>
<dbReference type="AlphaFoldDB" id="A0A0M0BU71"/>
<feature type="domain" description="SCP2" evidence="1">
    <location>
        <begin position="20"/>
        <end position="106"/>
    </location>
</feature>
<dbReference type="Proteomes" id="UP000054016">
    <property type="component" value="Unassembled WGS sequence"/>
</dbReference>
<comment type="caution">
    <text evidence="2">The sequence shown here is derived from an EMBL/GenBank/DDBJ whole genome shotgun (WGS) entry which is preliminary data.</text>
</comment>
<dbReference type="Pfam" id="PF02036">
    <property type="entry name" value="SCP2"/>
    <property type="match status" value="1"/>
</dbReference>
<dbReference type="InterPro" id="IPR003033">
    <property type="entry name" value="SCP2_sterol-bd_dom"/>
</dbReference>
<proteinExistence type="predicted"/>
<sequence length="110" mass="12122">MTEAKTPKEVFEKVLPNRFKPEKAEGIDVTVQINITGPNGGEWVVTIKDQKLEAREGTDPSPKLELKIAEADFVDLMNGEMSGEKAFITGKLKFKGDVGLALKLKEMGFL</sequence>